<gene>
    <name evidence="2" type="ORF">LHA35_18075</name>
</gene>
<feature type="transmembrane region" description="Helical" evidence="1">
    <location>
        <begin position="27"/>
        <end position="50"/>
    </location>
</feature>
<name>A0A9X1IF51_9PROT</name>
<keyword evidence="3" id="KW-1185">Reference proteome</keyword>
<organism evidence="2 3">
    <name type="scientific">Roseicella aerolata</name>
    <dbReference type="NCBI Taxonomy" id="2883479"/>
    <lineage>
        <taxon>Bacteria</taxon>
        <taxon>Pseudomonadati</taxon>
        <taxon>Pseudomonadota</taxon>
        <taxon>Alphaproteobacteria</taxon>
        <taxon>Acetobacterales</taxon>
        <taxon>Roseomonadaceae</taxon>
        <taxon>Roseicella</taxon>
    </lineage>
</organism>
<sequence>MDGLIAGGSAAVLPVRGWLALRLVDLAVLMLRVAAILVLLSPLLGAAMLFA</sequence>
<keyword evidence="1" id="KW-0812">Transmembrane</keyword>
<accession>A0A9X1IF51</accession>
<keyword evidence="1" id="KW-1133">Transmembrane helix</keyword>
<evidence type="ECO:0000313" key="3">
    <source>
        <dbReference type="Proteomes" id="UP001139311"/>
    </source>
</evidence>
<comment type="caution">
    <text evidence="2">The sequence shown here is derived from an EMBL/GenBank/DDBJ whole genome shotgun (WGS) entry which is preliminary data.</text>
</comment>
<keyword evidence="1" id="KW-0472">Membrane</keyword>
<dbReference type="AlphaFoldDB" id="A0A9X1IF51"/>
<evidence type="ECO:0000313" key="2">
    <source>
        <dbReference type="EMBL" id="MCB4823641.1"/>
    </source>
</evidence>
<dbReference type="Proteomes" id="UP001139311">
    <property type="component" value="Unassembled WGS sequence"/>
</dbReference>
<reference evidence="2" key="1">
    <citation type="submission" date="2021-10" db="EMBL/GenBank/DDBJ databases">
        <title>Roseicella aerolatum sp. nov., isolated from aerosols of e-waste dismantling site.</title>
        <authorList>
            <person name="Qin T."/>
        </authorList>
    </citation>
    <scope>NUCLEOTIDE SEQUENCE</scope>
    <source>
        <strain evidence="2">GB24</strain>
    </source>
</reference>
<evidence type="ECO:0000256" key="1">
    <source>
        <dbReference type="SAM" id="Phobius"/>
    </source>
</evidence>
<dbReference type="RefSeq" id="WP_226610602.1">
    <property type="nucleotide sequence ID" value="NZ_JAJAQI010000029.1"/>
</dbReference>
<protein>
    <submittedName>
        <fullName evidence="2">Uncharacterized protein</fullName>
    </submittedName>
</protein>
<proteinExistence type="predicted"/>
<dbReference type="EMBL" id="JAJAQI010000029">
    <property type="protein sequence ID" value="MCB4823641.1"/>
    <property type="molecule type" value="Genomic_DNA"/>
</dbReference>